<dbReference type="Proteomes" id="UP000814128">
    <property type="component" value="Unassembled WGS sequence"/>
</dbReference>
<keyword evidence="1" id="KW-0378">Hydrolase</keyword>
<keyword evidence="2" id="KW-1185">Reference proteome</keyword>
<evidence type="ECO:0000313" key="1">
    <source>
        <dbReference type="EMBL" id="KAI0035432.1"/>
    </source>
</evidence>
<organism evidence="1 2">
    <name type="scientific">Vararia minispora EC-137</name>
    <dbReference type="NCBI Taxonomy" id="1314806"/>
    <lineage>
        <taxon>Eukaryota</taxon>
        <taxon>Fungi</taxon>
        <taxon>Dikarya</taxon>
        <taxon>Basidiomycota</taxon>
        <taxon>Agaricomycotina</taxon>
        <taxon>Agaricomycetes</taxon>
        <taxon>Russulales</taxon>
        <taxon>Lachnocladiaceae</taxon>
        <taxon>Vararia</taxon>
    </lineage>
</organism>
<protein>
    <submittedName>
        <fullName evidence="1">Glycoside hydrolase family 47 protein</fullName>
    </submittedName>
</protein>
<dbReference type="EMBL" id="MU273484">
    <property type="protein sequence ID" value="KAI0035432.1"/>
    <property type="molecule type" value="Genomic_DNA"/>
</dbReference>
<proteinExistence type="predicted"/>
<evidence type="ECO:0000313" key="2">
    <source>
        <dbReference type="Proteomes" id="UP000814128"/>
    </source>
</evidence>
<name>A0ACB8QUT8_9AGAM</name>
<reference evidence="1" key="2">
    <citation type="journal article" date="2022" name="New Phytol.">
        <title>Evolutionary transition to the ectomycorrhizal habit in the genomes of a hyperdiverse lineage of mushroom-forming fungi.</title>
        <authorList>
            <person name="Looney B."/>
            <person name="Miyauchi S."/>
            <person name="Morin E."/>
            <person name="Drula E."/>
            <person name="Courty P.E."/>
            <person name="Kohler A."/>
            <person name="Kuo A."/>
            <person name="LaButti K."/>
            <person name="Pangilinan J."/>
            <person name="Lipzen A."/>
            <person name="Riley R."/>
            <person name="Andreopoulos W."/>
            <person name="He G."/>
            <person name="Johnson J."/>
            <person name="Nolan M."/>
            <person name="Tritt A."/>
            <person name="Barry K.W."/>
            <person name="Grigoriev I.V."/>
            <person name="Nagy L.G."/>
            <person name="Hibbett D."/>
            <person name="Henrissat B."/>
            <person name="Matheny P.B."/>
            <person name="Labbe J."/>
            <person name="Martin F.M."/>
        </authorList>
    </citation>
    <scope>NUCLEOTIDE SEQUENCE</scope>
    <source>
        <strain evidence="1">EC-137</strain>
    </source>
</reference>
<reference evidence="1" key="1">
    <citation type="submission" date="2021-02" db="EMBL/GenBank/DDBJ databases">
        <authorList>
            <consortium name="DOE Joint Genome Institute"/>
            <person name="Ahrendt S."/>
            <person name="Looney B.P."/>
            <person name="Miyauchi S."/>
            <person name="Morin E."/>
            <person name="Drula E."/>
            <person name="Courty P.E."/>
            <person name="Chicoki N."/>
            <person name="Fauchery L."/>
            <person name="Kohler A."/>
            <person name="Kuo A."/>
            <person name="Labutti K."/>
            <person name="Pangilinan J."/>
            <person name="Lipzen A."/>
            <person name="Riley R."/>
            <person name="Andreopoulos W."/>
            <person name="He G."/>
            <person name="Johnson J."/>
            <person name="Barry K.W."/>
            <person name="Grigoriev I.V."/>
            <person name="Nagy L."/>
            <person name="Hibbett D."/>
            <person name="Henrissat B."/>
            <person name="Matheny P.B."/>
            <person name="Labbe J."/>
            <person name="Martin F."/>
        </authorList>
    </citation>
    <scope>NUCLEOTIDE SEQUENCE</scope>
    <source>
        <strain evidence="1">EC-137</strain>
    </source>
</reference>
<sequence>MTRRLLLSILALSTACPRAHAGKVQADNLLLPSDAATHKQAVVDIFTASYSNYKTFAFGHDQVSPISNGFNDPRNGWGATIYIMGLNDLFAEAVNFSQKIDFTVAPTTPTDISVFESTIRYVGGLISAYELSGAQYPGLVDKAEQLTRRMVDIAYSRGNVIPFGHVNFAASTPNVAGTNIAEAGTLSLEYQQLSQLTGNDTFRQLAEGSVRHIVSLGGPLPGFPAQCISPTTGSFTCQAVTWGGGSDSYIEYLIKYARLTNTEDTVFADAWKKAVDTSIKTLLKTSTVGNWTYLADYDGSRIVHVGSHLACFHAGNWILGGKLTNNDTIVNIGLALNDGCWNTYASTTTGIGPEVFAWISADGNFTGGTPTASELAFYNAHGFYVTNGVYIQRPEVLESNFYAWRATGDTKYLDRAAAAIDSFNKYLSVGSGGGYSGIGDVTSTNSGHFDETESFWYAEVLKYLYLTFDDPTHISLDEYVFNTEAHPFRAPAARNSY</sequence>
<accession>A0ACB8QUT8</accession>
<comment type="caution">
    <text evidence="1">The sequence shown here is derived from an EMBL/GenBank/DDBJ whole genome shotgun (WGS) entry which is preliminary data.</text>
</comment>
<gene>
    <name evidence="1" type="ORF">K488DRAFT_83008</name>
</gene>